<comment type="caution">
    <text evidence="7">The sequence shown here is derived from an EMBL/GenBank/DDBJ whole genome shotgun (WGS) entry which is preliminary data.</text>
</comment>
<feature type="transmembrane region" description="Helical" evidence="5">
    <location>
        <begin position="398"/>
        <end position="417"/>
    </location>
</feature>
<dbReference type="GO" id="GO:0016020">
    <property type="term" value="C:membrane"/>
    <property type="evidence" value="ECO:0007669"/>
    <property type="project" value="UniProtKB-SubCell"/>
</dbReference>
<dbReference type="InterPro" id="IPR007016">
    <property type="entry name" value="O-antigen_ligase-rel_domated"/>
</dbReference>
<reference evidence="7 8" key="1">
    <citation type="journal article" date="2016" name="Nat. Commun.">
        <title>Thousands of microbial genomes shed light on interconnected biogeochemical processes in an aquifer system.</title>
        <authorList>
            <person name="Anantharaman K."/>
            <person name="Brown C.T."/>
            <person name="Hug L.A."/>
            <person name="Sharon I."/>
            <person name="Castelle C.J."/>
            <person name="Probst A.J."/>
            <person name="Thomas B.C."/>
            <person name="Singh A."/>
            <person name="Wilkins M.J."/>
            <person name="Karaoz U."/>
            <person name="Brodie E.L."/>
            <person name="Williams K.H."/>
            <person name="Hubbard S.S."/>
            <person name="Banfield J.F."/>
        </authorList>
    </citation>
    <scope>NUCLEOTIDE SEQUENCE [LARGE SCALE GENOMIC DNA]</scope>
</reference>
<feature type="transmembrane region" description="Helical" evidence="5">
    <location>
        <begin position="269"/>
        <end position="287"/>
    </location>
</feature>
<keyword evidence="3 5" id="KW-1133">Transmembrane helix</keyword>
<feature type="transmembrane region" description="Helical" evidence="5">
    <location>
        <begin position="423"/>
        <end position="439"/>
    </location>
</feature>
<evidence type="ECO:0000256" key="2">
    <source>
        <dbReference type="ARBA" id="ARBA00022692"/>
    </source>
</evidence>
<evidence type="ECO:0000313" key="8">
    <source>
        <dbReference type="Proteomes" id="UP000177232"/>
    </source>
</evidence>
<dbReference type="InterPro" id="IPR051533">
    <property type="entry name" value="WaaL-like"/>
</dbReference>
<sequence>MTRAWQALSFLLLAPAAIPLIYIGGVLYPYIAPKTFLLQGSAILALALFAYLALAGQTFFYGRLRALTTWIPALLLIVAYVTSFFGIDFYQSFWGLFARGEGLLTLTAITVFFYLILFSADHVFLERLVKIIAIVAGIVAAVAVLQWITMLFGGKAWFLPPVTGRIGSTFGNAAFLAGYLGMALFVILVVLRDSSGIWRRVYQTAAVLSVFAILFAATRGTILALLLACGVALVVTAWKGEAKTIAPLRRDGSPDISSDEMYRGRTKRGARYGLVALALLAGLFFMFRAELAQSSFEPVRRIASISLSDGTVSSRLFIWSHITGEALRHPLSGYGAEHIDQLFDKIYDPGKILEQWFDRSHNSFLDYLIQYGVFGLALYLVLIGMFAAYALRLYRRDTYIGLLFLLLILTYAAQNFFVFDTPSSLWLLYALFALLIILLREEPASQLSFKHLPHIVPGTIATLIALLIVPAVILPLYANFLLTKGYVYHLIDVNRANAYFERGLALGTYADLEYGYQAYDIYTERQAVQLSGENRIAAYEYALSLLTANFKKYPYDARTATYLGHVIDTAPPEVVVDDSFDQQVLSRAIELSPLRAQAWYMTANISLRKADALPQDDAKKETYYREAIAILEEYVQKEPMLPVPRYILTTLYYKLGNTAIAKKWADEAYLLYTAPDTAAARPAVKYYIAVKDWQHAARFLADLVEDNPSDYDVLYDLAKVTYLAGDPAAALRIVEKLRVENPTILGTDPNFLDAITAYEQSKK</sequence>
<feature type="transmembrane region" description="Helical" evidence="5">
    <location>
        <begin position="460"/>
        <end position="482"/>
    </location>
</feature>
<dbReference type="Pfam" id="PF04932">
    <property type="entry name" value="Wzy_C"/>
    <property type="match status" value="1"/>
</dbReference>
<dbReference type="SUPFAM" id="SSF48452">
    <property type="entry name" value="TPR-like"/>
    <property type="match status" value="1"/>
</dbReference>
<evidence type="ECO:0000256" key="3">
    <source>
        <dbReference type="ARBA" id="ARBA00022989"/>
    </source>
</evidence>
<feature type="transmembrane region" description="Helical" evidence="5">
    <location>
        <begin position="36"/>
        <end position="54"/>
    </location>
</feature>
<evidence type="ECO:0000259" key="6">
    <source>
        <dbReference type="Pfam" id="PF04932"/>
    </source>
</evidence>
<comment type="subcellular location">
    <subcellularLocation>
        <location evidence="1">Membrane</location>
        <topology evidence="1">Multi-pass membrane protein</topology>
    </subcellularLocation>
</comment>
<proteinExistence type="predicted"/>
<feature type="transmembrane region" description="Helical" evidence="5">
    <location>
        <begin position="7"/>
        <end position="30"/>
    </location>
</feature>
<protein>
    <recommendedName>
        <fullName evidence="6">O-antigen ligase-related domain-containing protein</fullName>
    </recommendedName>
</protein>
<dbReference type="PANTHER" id="PTHR37422">
    <property type="entry name" value="TEICHURONIC ACID BIOSYNTHESIS PROTEIN TUAE"/>
    <property type="match status" value="1"/>
</dbReference>
<keyword evidence="2 5" id="KW-0812">Transmembrane</keyword>
<feature type="transmembrane region" description="Helical" evidence="5">
    <location>
        <begin position="66"/>
        <end position="87"/>
    </location>
</feature>
<feature type="transmembrane region" description="Helical" evidence="5">
    <location>
        <begin position="222"/>
        <end position="240"/>
    </location>
</feature>
<organism evidence="7 8">
    <name type="scientific">Candidatus Kaiserbacteria bacterium RIFCSPHIGHO2_02_FULL_55_17</name>
    <dbReference type="NCBI Taxonomy" id="1798496"/>
    <lineage>
        <taxon>Bacteria</taxon>
        <taxon>Candidatus Kaiseribacteriota</taxon>
    </lineage>
</organism>
<feature type="transmembrane region" description="Helical" evidence="5">
    <location>
        <begin position="368"/>
        <end position="391"/>
    </location>
</feature>
<feature type="transmembrane region" description="Helical" evidence="5">
    <location>
        <begin position="128"/>
        <end position="149"/>
    </location>
</feature>
<dbReference type="EMBL" id="MFLJ01000034">
    <property type="protein sequence ID" value="OGG64099.1"/>
    <property type="molecule type" value="Genomic_DNA"/>
</dbReference>
<feature type="domain" description="O-antigen ligase-related" evidence="6">
    <location>
        <begin position="205"/>
        <end position="380"/>
    </location>
</feature>
<dbReference type="Proteomes" id="UP000177232">
    <property type="component" value="Unassembled WGS sequence"/>
</dbReference>
<evidence type="ECO:0000256" key="4">
    <source>
        <dbReference type="ARBA" id="ARBA00023136"/>
    </source>
</evidence>
<feature type="transmembrane region" description="Helical" evidence="5">
    <location>
        <begin position="197"/>
        <end position="216"/>
    </location>
</feature>
<evidence type="ECO:0000256" key="5">
    <source>
        <dbReference type="SAM" id="Phobius"/>
    </source>
</evidence>
<dbReference type="AlphaFoldDB" id="A0A1F6DRN3"/>
<feature type="transmembrane region" description="Helical" evidence="5">
    <location>
        <begin position="169"/>
        <end position="190"/>
    </location>
</feature>
<name>A0A1F6DRN3_9BACT</name>
<evidence type="ECO:0000313" key="7">
    <source>
        <dbReference type="EMBL" id="OGG64099.1"/>
    </source>
</evidence>
<accession>A0A1F6DRN3</accession>
<dbReference type="InterPro" id="IPR011990">
    <property type="entry name" value="TPR-like_helical_dom_sf"/>
</dbReference>
<keyword evidence="4 5" id="KW-0472">Membrane</keyword>
<dbReference type="PANTHER" id="PTHR37422:SF13">
    <property type="entry name" value="LIPOPOLYSACCHARIDE BIOSYNTHESIS PROTEIN PA4999-RELATED"/>
    <property type="match status" value="1"/>
</dbReference>
<dbReference type="STRING" id="1798496.A3C94_01325"/>
<gene>
    <name evidence="7" type="ORF">A3C94_01325</name>
</gene>
<dbReference type="Gene3D" id="1.25.40.10">
    <property type="entry name" value="Tetratricopeptide repeat domain"/>
    <property type="match status" value="1"/>
</dbReference>
<feature type="transmembrane region" description="Helical" evidence="5">
    <location>
        <begin position="93"/>
        <end position="116"/>
    </location>
</feature>
<evidence type="ECO:0000256" key="1">
    <source>
        <dbReference type="ARBA" id="ARBA00004141"/>
    </source>
</evidence>